<feature type="transmembrane region" description="Helical" evidence="5">
    <location>
        <begin position="70"/>
        <end position="100"/>
    </location>
</feature>
<feature type="transmembrane region" description="Helical" evidence="5">
    <location>
        <begin position="353"/>
        <end position="383"/>
    </location>
</feature>
<dbReference type="InParanoid" id="Q0F111"/>
<dbReference type="Gene3D" id="3.30.750.24">
    <property type="entry name" value="STAS domain"/>
    <property type="match status" value="1"/>
</dbReference>
<evidence type="ECO:0000256" key="1">
    <source>
        <dbReference type="ARBA" id="ARBA00004141"/>
    </source>
</evidence>
<dbReference type="InterPro" id="IPR011547">
    <property type="entry name" value="SLC26A/SulP_dom"/>
</dbReference>
<evidence type="ECO:0000256" key="3">
    <source>
        <dbReference type="ARBA" id="ARBA00022989"/>
    </source>
</evidence>
<dbReference type="Pfam" id="PF00916">
    <property type="entry name" value="Sulfate_transp"/>
    <property type="match status" value="1"/>
</dbReference>
<accession>Q0F111</accession>
<dbReference type="eggNOG" id="COG0659">
    <property type="taxonomic scope" value="Bacteria"/>
</dbReference>
<dbReference type="InterPro" id="IPR036513">
    <property type="entry name" value="STAS_dom_sf"/>
</dbReference>
<keyword evidence="3 5" id="KW-1133">Transmembrane helix</keyword>
<dbReference type="EMBL" id="AATS01000003">
    <property type="protein sequence ID" value="EAU55380.1"/>
    <property type="molecule type" value="Genomic_DNA"/>
</dbReference>
<dbReference type="InterPro" id="IPR001902">
    <property type="entry name" value="SLC26A/SulP_fam"/>
</dbReference>
<feature type="transmembrane region" description="Helical" evidence="5">
    <location>
        <begin position="112"/>
        <end position="135"/>
    </location>
</feature>
<feature type="transmembrane region" description="Helical" evidence="5">
    <location>
        <begin position="191"/>
        <end position="209"/>
    </location>
</feature>
<dbReference type="GO" id="GO:0055085">
    <property type="term" value="P:transmembrane transport"/>
    <property type="evidence" value="ECO:0007669"/>
    <property type="project" value="InterPro"/>
</dbReference>
<evidence type="ECO:0000256" key="2">
    <source>
        <dbReference type="ARBA" id="ARBA00022692"/>
    </source>
</evidence>
<gene>
    <name evidence="7" type="ORF">SPV1_11626</name>
</gene>
<dbReference type="HOGENOM" id="CLU_003182_13_1_0"/>
<dbReference type="PANTHER" id="PTHR11814">
    <property type="entry name" value="SULFATE TRANSPORTER"/>
    <property type="match status" value="1"/>
</dbReference>
<dbReference type="AlphaFoldDB" id="Q0F111"/>
<comment type="caution">
    <text evidence="7">The sequence shown here is derived from an EMBL/GenBank/DDBJ whole genome shotgun (WGS) entry which is preliminary data.</text>
</comment>
<dbReference type="PROSITE" id="PS50801">
    <property type="entry name" value="STAS"/>
    <property type="match status" value="1"/>
</dbReference>
<feature type="transmembrane region" description="Helical" evidence="5">
    <location>
        <begin position="15"/>
        <end position="35"/>
    </location>
</feature>
<name>Q0F111_9PROT</name>
<sequence length="575" mass="60270">MINALFAAATLRQNILAGLTVGIVALPLSMALAIASGVPPQHGLYTAIIAGIVIALSGSSRVNISGPTAAFVVILLPIVQQFGLGGLLISGLMAGMILIVMGVLRLGTLIELVPYPVTVGFTSGIAVVIATTQIGDFLGLTVAKTGNTYIDKVQGILHALPTIQLPEVSIALITLIILLNWQKLGTRIPSHLAALVVGTLLAWLGGTFVDGFSVSTLASEFHYSFSLITESAPGGVEVSGNGIPPLAPQFLWPWLQPDADGNPIGLSLHLLANLFGAAIAIALLGAIESLLCAVVSDSMAGTRTDPNRELIGQGIGNLIVPFFGGIPATAAIARTATNVRSGATTPLSSVVHAMFMLLAMLSLAPLLGLIPMASMAALLMVVAWNMSEAKHFVNMLRVAPRHDILVLITCFSLTVLLDMEVAVAAGMGLAGFLFIKRMTELTGVKLINPASRHGDIEVPDAIMIYDINGPMFFGAAQNALKTLLSIRKEIKVVIIDMSDVPMIDMTAMVAMQSIINNLAGKGISLVFCGMEADVKVKLKRADILKRDNIYLQRSIADSVAKASALLAEEKQGELS</sequence>
<feature type="domain" description="STAS" evidence="6">
    <location>
        <begin position="452"/>
        <end position="562"/>
    </location>
</feature>
<keyword evidence="8" id="KW-1185">Reference proteome</keyword>
<organism evidence="7 8">
    <name type="scientific">Mariprofundus ferrooxydans PV-1</name>
    <dbReference type="NCBI Taxonomy" id="314345"/>
    <lineage>
        <taxon>Bacteria</taxon>
        <taxon>Pseudomonadati</taxon>
        <taxon>Pseudomonadota</taxon>
        <taxon>Candidatius Mariprofundia</taxon>
        <taxon>Mariprofundales</taxon>
        <taxon>Mariprofundaceae</taxon>
        <taxon>Mariprofundus</taxon>
    </lineage>
</organism>
<protein>
    <submittedName>
        <fullName evidence="7">Hypothetical sulfate permease family protein</fullName>
    </submittedName>
</protein>
<feature type="transmembrane region" description="Helical" evidence="5">
    <location>
        <begin position="155"/>
        <end position="179"/>
    </location>
</feature>
<feature type="transmembrane region" description="Helical" evidence="5">
    <location>
        <begin position="270"/>
        <end position="295"/>
    </location>
</feature>
<dbReference type="GO" id="GO:0016020">
    <property type="term" value="C:membrane"/>
    <property type="evidence" value="ECO:0007669"/>
    <property type="project" value="UniProtKB-SubCell"/>
</dbReference>
<dbReference type="CDD" id="cd07042">
    <property type="entry name" value="STAS_SulP_like_sulfate_transporter"/>
    <property type="match status" value="1"/>
</dbReference>
<keyword evidence="4 5" id="KW-0472">Membrane</keyword>
<evidence type="ECO:0000259" key="6">
    <source>
        <dbReference type="PROSITE" id="PS50801"/>
    </source>
</evidence>
<keyword evidence="2 5" id="KW-0812">Transmembrane</keyword>
<evidence type="ECO:0000313" key="8">
    <source>
        <dbReference type="Proteomes" id="UP000005297"/>
    </source>
</evidence>
<reference evidence="7 8" key="1">
    <citation type="submission" date="2006-09" db="EMBL/GenBank/DDBJ databases">
        <authorList>
            <person name="Emerson D."/>
            <person name="Ferriera S."/>
            <person name="Johnson J."/>
            <person name="Kravitz S."/>
            <person name="Halpern A."/>
            <person name="Remington K."/>
            <person name="Beeson K."/>
            <person name="Tran B."/>
            <person name="Rogers Y.-H."/>
            <person name="Friedman R."/>
            <person name="Venter J.C."/>
        </authorList>
    </citation>
    <scope>NUCLEOTIDE SEQUENCE [LARGE SCALE GENOMIC DNA]</scope>
    <source>
        <strain evidence="7 8">PV-1</strain>
    </source>
</reference>
<dbReference type="NCBIfam" id="NF008660">
    <property type="entry name" value="PRK11660.1"/>
    <property type="match status" value="1"/>
</dbReference>
<comment type="subcellular location">
    <subcellularLocation>
        <location evidence="1">Membrane</location>
        <topology evidence="1">Multi-pass membrane protein</topology>
    </subcellularLocation>
</comment>
<evidence type="ECO:0000313" key="7">
    <source>
        <dbReference type="EMBL" id="EAU55380.1"/>
    </source>
</evidence>
<feature type="transmembrane region" description="Helical" evidence="5">
    <location>
        <begin position="42"/>
        <end position="64"/>
    </location>
</feature>
<feature type="transmembrane region" description="Helical" evidence="5">
    <location>
        <begin position="404"/>
        <end position="435"/>
    </location>
</feature>
<dbReference type="FunCoup" id="Q0F111">
    <property type="interactions" value="158"/>
</dbReference>
<dbReference type="SUPFAM" id="SSF52091">
    <property type="entry name" value="SpoIIaa-like"/>
    <property type="match status" value="1"/>
</dbReference>
<dbReference type="Proteomes" id="UP000005297">
    <property type="component" value="Unassembled WGS sequence"/>
</dbReference>
<dbReference type="InterPro" id="IPR002645">
    <property type="entry name" value="STAS_dom"/>
</dbReference>
<proteinExistence type="predicted"/>
<feature type="transmembrane region" description="Helical" evidence="5">
    <location>
        <begin position="315"/>
        <end position="333"/>
    </location>
</feature>
<dbReference type="Pfam" id="PF01740">
    <property type="entry name" value="STAS"/>
    <property type="match status" value="1"/>
</dbReference>
<dbReference type="STRING" id="314344.AL013_06950"/>
<dbReference type="RefSeq" id="WP_009849843.1">
    <property type="nucleotide sequence ID" value="NZ_DS022294.1"/>
</dbReference>
<evidence type="ECO:0000256" key="4">
    <source>
        <dbReference type="ARBA" id="ARBA00023136"/>
    </source>
</evidence>
<dbReference type="OrthoDB" id="9769739at2"/>
<evidence type="ECO:0000256" key="5">
    <source>
        <dbReference type="SAM" id="Phobius"/>
    </source>
</evidence>